<dbReference type="KEGG" id="ntp:CRH09_34315"/>
<name>A0A291RSN5_9NOCA</name>
<evidence type="ECO:0000259" key="1">
    <source>
        <dbReference type="Pfam" id="PF11706"/>
    </source>
</evidence>
<dbReference type="PANTHER" id="PTHR35525">
    <property type="entry name" value="BLL6575 PROTEIN"/>
    <property type="match status" value="1"/>
</dbReference>
<dbReference type="PANTHER" id="PTHR35525:SF3">
    <property type="entry name" value="BLL6575 PROTEIN"/>
    <property type="match status" value="1"/>
</dbReference>
<gene>
    <name evidence="2" type="ORF">CRH09_34315</name>
</gene>
<feature type="domain" description="Zinc finger CGNR" evidence="1">
    <location>
        <begin position="161"/>
        <end position="203"/>
    </location>
</feature>
<dbReference type="EMBL" id="CP023778">
    <property type="protein sequence ID" value="ATL70503.1"/>
    <property type="molecule type" value="Genomic_DNA"/>
</dbReference>
<organism evidence="2 3">
    <name type="scientific">Nocardia terpenica</name>
    <dbReference type="NCBI Taxonomy" id="455432"/>
    <lineage>
        <taxon>Bacteria</taxon>
        <taxon>Bacillati</taxon>
        <taxon>Actinomycetota</taxon>
        <taxon>Actinomycetes</taxon>
        <taxon>Mycobacteriales</taxon>
        <taxon>Nocardiaceae</taxon>
        <taxon>Nocardia</taxon>
    </lineage>
</organism>
<dbReference type="Gene3D" id="1.10.3300.10">
    <property type="entry name" value="Jann2411-like domain"/>
    <property type="match status" value="1"/>
</dbReference>
<protein>
    <recommendedName>
        <fullName evidence="1">Zinc finger CGNR domain-containing protein</fullName>
    </recommendedName>
</protein>
<dbReference type="Pfam" id="PF07336">
    <property type="entry name" value="ABATE"/>
    <property type="match status" value="1"/>
</dbReference>
<dbReference type="InterPro" id="IPR010852">
    <property type="entry name" value="ABATE"/>
</dbReference>
<proteinExistence type="predicted"/>
<sequence>MIDDSDEISQSGVTGQVRLDSHTLSAVEVAAELVNAVVPGENRGRPYPPAADAAELRDRVGGVILAAYGHGVDADEAAGLARVAEQARRVFGAVAAGDFDDAAGRINAMIVEYDARPTLTRQDGGPWHLHSHPPDAPLVTGIGAGTAVSLAYVLGSEYADRIGVCSADCCDRVYLDVSRNGTKRFCGTACQNRTKTSAFRARRAAGDS</sequence>
<dbReference type="Proteomes" id="UP000221961">
    <property type="component" value="Chromosome"/>
</dbReference>
<dbReference type="Pfam" id="PF11706">
    <property type="entry name" value="zf-CGNR"/>
    <property type="match status" value="1"/>
</dbReference>
<dbReference type="AlphaFoldDB" id="A0A291RSN5"/>
<accession>A0A291RSN5</accession>
<evidence type="ECO:0000313" key="3">
    <source>
        <dbReference type="Proteomes" id="UP000221961"/>
    </source>
</evidence>
<dbReference type="InterPro" id="IPR023286">
    <property type="entry name" value="ABATE_dom_sf"/>
</dbReference>
<dbReference type="InterPro" id="IPR021005">
    <property type="entry name" value="Znf_CGNR"/>
</dbReference>
<evidence type="ECO:0000313" key="2">
    <source>
        <dbReference type="EMBL" id="ATL70503.1"/>
    </source>
</evidence>
<dbReference type="SUPFAM" id="SSF160904">
    <property type="entry name" value="Jann2411-like"/>
    <property type="match status" value="1"/>
</dbReference>
<reference evidence="2 3" key="1">
    <citation type="submission" date="2017-10" db="EMBL/GenBank/DDBJ databases">
        <title>Comparative genomics between pathogenic Norcardia.</title>
        <authorList>
            <person name="Zeng L."/>
        </authorList>
    </citation>
    <scope>NUCLEOTIDE SEQUENCE [LARGE SCALE GENOMIC DNA]</scope>
    <source>
        <strain evidence="2 3">NC_YFY_NT001</strain>
    </source>
</reference>